<name>A0AAW4VW74_9FIRM</name>
<dbReference type="Proteomes" id="UP001198439">
    <property type="component" value="Unassembled WGS sequence"/>
</dbReference>
<protein>
    <submittedName>
        <fullName evidence="1">Uncharacterized protein</fullName>
    </submittedName>
</protein>
<dbReference type="EMBL" id="JAJDKZ010000039">
    <property type="protein sequence ID" value="MCB8611188.1"/>
    <property type="molecule type" value="Genomic_DNA"/>
</dbReference>
<gene>
    <name evidence="1" type="ORF">LJD69_11360</name>
</gene>
<evidence type="ECO:0000313" key="2">
    <source>
        <dbReference type="Proteomes" id="UP001198439"/>
    </source>
</evidence>
<reference evidence="1" key="1">
    <citation type="submission" date="2021-10" db="EMBL/GenBank/DDBJ databases">
        <title>Collection of gut derived symbiotic bacterial strains cultured from healthy donors.</title>
        <authorList>
            <person name="Lin H."/>
            <person name="Littmann E."/>
            <person name="Kohout C."/>
            <person name="Pamer E.G."/>
        </authorList>
    </citation>
    <scope>NUCLEOTIDE SEQUENCE</scope>
    <source>
        <strain evidence="1">DFI.4.48</strain>
    </source>
</reference>
<evidence type="ECO:0000313" key="1">
    <source>
        <dbReference type="EMBL" id="MCB8611188.1"/>
    </source>
</evidence>
<proteinExistence type="predicted"/>
<comment type="caution">
    <text evidence="1">The sequence shown here is derived from an EMBL/GenBank/DDBJ whole genome shotgun (WGS) entry which is preliminary data.</text>
</comment>
<organism evidence="1 2">
    <name type="scientific">Faecalibacillus faecis</name>
    <dbReference type="NCBI Taxonomy" id="1982628"/>
    <lineage>
        <taxon>Bacteria</taxon>
        <taxon>Bacillati</taxon>
        <taxon>Bacillota</taxon>
        <taxon>Erysipelotrichia</taxon>
        <taxon>Erysipelotrichales</taxon>
        <taxon>Coprobacillaceae</taxon>
        <taxon>Faecalibacillus</taxon>
    </lineage>
</organism>
<accession>A0AAW4VW74</accession>
<dbReference type="AlphaFoldDB" id="A0AAW4VW74"/>
<dbReference type="RefSeq" id="WP_227279977.1">
    <property type="nucleotide sequence ID" value="NZ_JAJDKR010000039.1"/>
</dbReference>
<sequence length="82" mass="9955">MDIDKKENKTINEYLSLADKKMYHFKMIHYIDQRRPKYSNYIDKSGLDSRILMLFLKHQSTAMLIYVIWKQMFQDGSSCQRL</sequence>